<keyword evidence="1" id="KW-0472">Membrane</keyword>
<evidence type="ECO:0000313" key="2">
    <source>
        <dbReference type="EMBL" id="MCS3918667.1"/>
    </source>
</evidence>
<dbReference type="Pfam" id="PF07963">
    <property type="entry name" value="N_methyl"/>
    <property type="match status" value="1"/>
</dbReference>
<gene>
    <name evidence="2" type="ORF">M2350_001067</name>
</gene>
<dbReference type="InterPro" id="IPR045584">
    <property type="entry name" value="Pilin-like"/>
</dbReference>
<keyword evidence="3" id="KW-1185">Reference proteome</keyword>
<name>A0ABT2EL49_9BACT</name>
<dbReference type="NCBIfam" id="TIGR02532">
    <property type="entry name" value="IV_pilin_GFxxxE"/>
    <property type="match status" value="1"/>
</dbReference>
<dbReference type="InterPro" id="IPR012902">
    <property type="entry name" value="N_methyl_site"/>
</dbReference>
<dbReference type="RefSeq" id="WP_020249974.1">
    <property type="nucleotide sequence ID" value="NZ_CP130454.1"/>
</dbReference>
<accession>A0ABT2EL49</accession>
<sequence>MLLKNGLWLVRRGNFQFRFRVGFTLIELLVVIAIIAILAAILFPVFSRAREKARQTSCLSNLRQSATAVGQYVQDYDEAFCMSVYLAFNASGQPCALTMLGAIEPYIKNRQIYQCPSEPRAVNVDAAFRNLGLPGGECGGFEYGSYMFNYAVFEDGDLPPVLRAVPPIRLPEIQFPTETGMNYDGNLAGHNPQNCGFSLFDSPVQGRHMDFANVNFVDGHAKVYKVRESGCSGLNINGQTIKQWCVAQAGPYQRGCNNPNPSLCYDEIWGIAMQDQYGWCAKALR</sequence>
<keyword evidence="1" id="KW-1133">Transmembrane helix</keyword>
<proteinExistence type="predicted"/>
<keyword evidence="1" id="KW-0812">Transmembrane</keyword>
<dbReference type="Proteomes" id="UP001204798">
    <property type="component" value="Unassembled WGS sequence"/>
</dbReference>
<reference evidence="2 3" key="1">
    <citation type="submission" date="2022-08" db="EMBL/GenBank/DDBJ databases">
        <title>Bacterial and archaeal communities from various locations to study Microbial Dark Matter (Phase II).</title>
        <authorList>
            <person name="Stepanauskas R."/>
        </authorList>
    </citation>
    <scope>NUCLEOTIDE SEQUENCE [LARGE SCALE GENOMIC DNA]</scope>
    <source>
        <strain evidence="2 3">PD1</strain>
    </source>
</reference>
<dbReference type="PANTHER" id="PTHR30093">
    <property type="entry name" value="GENERAL SECRETION PATHWAY PROTEIN G"/>
    <property type="match status" value="1"/>
</dbReference>
<dbReference type="EMBL" id="JANUCP010000002">
    <property type="protein sequence ID" value="MCS3918667.1"/>
    <property type="molecule type" value="Genomic_DNA"/>
</dbReference>
<feature type="transmembrane region" description="Helical" evidence="1">
    <location>
        <begin position="21"/>
        <end position="46"/>
    </location>
</feature>
<protein>
    <submittedName>
        <fullName evidence="2">Prepilin-type N-terminal cleavage/methylation domain-containing protein/prepilin-type processing-associated H-X9-DG protein</fullName>
    </submittedName>
</protein>
<dbReference type="Gene3D" id="3.30.700.10">
    <property type="entry name" value="Glycoprotein, Type 4 Pilin"/>
    <property type="match status" value="1"/>
</dbReference>
<dbReference type="SUPFAM" id="SSF54523">
    <property type="entry name" value="Pili subunits"/>
    <property type="match status" value="1"/>
</dbReference>
<organism evidence="2 3">
    <name type="scientific">Candidatus Fervidibacter sacchari</name>
    <dbReference type="NCBI Taxonomy" id="1448929"/>
    <lineage>
        <taxon>Bacteria</taxon>
        <taxon>Candidatus Fervidibacterota</taxon>
        <taxon>Candidatus Fervidibacter</taxon>
    </lineage>
</organism>
<evidence type="ECO:0000313" key="3">
    <source>
        <dbReference type="Proteomes" id="UP001204798"/>
    </source>
</evidence>
<comment type="caution">
    <text evidence="2">The sequence shown here is derived from an EMBL/GenBank/DDBJ whole genome shotgun (WGS) entry which is preliminary data.</text>
</comment>
<evidence type="ECO:0000256" key="1">
    <source>
        <dbReference type="SAM" id="Phobius"/>
    </source>
</evidence>